<dbReference type="InterPro" id="IPR001173">
    <property type="entry name" value="Glyco_trans_2-like"/>
</dbReference>
<dbReference type="CDD" id="cd00761">
    <property type="entry name" value="Glyco_tranf_GTA_type"/>
    <property type="match status" value="1"/>
</dbReference>
<dbReference type="SUPFAM" id="SSF53756">
    <property type="entry name" value="UDP-Glycosyltransferase/glycogen phosphorylase"/>
    <property type="match status" value="1"/>
</dbReference>
<comment type="caution">
    <text evidence="2">The sequence shown here is derived from an EMBL/GenBank/DDBJ whole genome shotgun (WGS) entry which is preliminary data.</text>
</comment>
<dbReference type="InterPro" id="IPR007554">
    <property type="entry name" value="Glycerophosphate_synth"/>
</dbReference>
<evidence type="ECO:0000259" key="1">
    <source>
        <dbReference type="Pfam" id="PF00535"/>
    </source>
</evidence>
<dbReference type="PANTHER" id="PTHR22916:SF3">
    <property type="entry name" value="UDP-GLCNAC:BETAGAL BETA-1,3-N-ACETYLGLUCOSAMINYLTRANSFERASE-LIKE PROTEIN 1"/>
    <property type="match status" value="1"/>
</dbReference>
<dbReference type="EMBL" id="JBEOZY010000002">
    <property type="protein sequence ID" value="MER6163533.1"/>
    <property type="molecule type" value="Genomic_DNA"/>
</dbReference>
<feature type="domain" description="Glycosyltransferase 2-like" evidence="1">
    <location>
        <begin position="8"/>
        <end position="168"/>
    </location>
</feature>
<dbReference type="Gene3D" id="3.40.50.12580">
    <property type="match status" value="1"/>
</dbReference>
<evidence type="ECO:0000313" key="2">
    <source>
        <dbReference type="EMBL" id="MER6163533.1"/>
    </source>
</evidence>
<organism evidence="2 3">
    <name type="scientific">Streptomyces violaceorubidus</name>
    <dbReference type="NCBI Taxonomy" id="284042"/>
    <lineage>
        <taxon>Bacteria</taxon>
        <taxon>Bacillati</taxon>
        <taxon>Actinomycetota</taxon>
        <taxon>Actinomycetes</taxon>
        <taxon>Kitasatosporales</taxon>
        <taxon>Streptomycetaceae</taxon>
        <taxon>Streptomyces</taxon>
    </lineage>
</organism>
<keyword evidence="3" id="KW-1185">Reference proteome</keyword>
<dbReference type="Gene3D" id="3.90.550.10">
    <property type="entry name" value="Spore Coat Polysaccharide Biosynthesis Protein SpsA, Chain A"/>
    <property type="match status" value="1"/>
</dbReference>
<reference evidence="2 3" key="1">
    <citation type="submission" date="2024-06" db="EMBL/GenBank/DDBJ databases">
        <title>The Natural Products Discovery Center: Release of the First 8490 Sequenced Strains for Exploring Actinobacteria Biosynthetic Diversity.</title>
        <authorList>
            <person name="Kalkreuter E."/>
            <person name="Kautsar S.A."/>
            <person name="Yang D."/>
            <person name="Bader C.D."/>
            <person name="Teijaro C.N."/>
            <person name="Fluegel L."/>
            <person name="Davis C.M."/>
            <person name="Simpson J.R."/>
            <person name="Lauterbach L."/>
            <person name="Steele A.D."/>
            <person name="Gui C."/>
            <person name="Meng S."/>
            <person name="Li G."/>
            <person name="Viehrig K."/>
            <person name="Ye F."/>
            <person name="Su P."/>
            <person name="Kiefer A.F."/>
            <person name="Nichols A."/>
            <person name="Cepeda A.J."/>
            <person name="Yan W."/>
            <person name="Fan B."/>
            <person name="Jiang Y."/>
            <person name="Adhikari A."/>
            <person name="Zheng C.-J."/>
            <person name="Schuster L."/>
            <person name="Cowan T.M."/>
            <person name="Smanski M.J."/>
            <person name="Chevrette M.G."/>
            <person name="De Carvalho L.P.S."/>
            <person name="Shen B."/>
        </authorList>
    </citation>
    <scope>NUCLEOTIDE SEQUENCE [LARGE SCALE GENOMIC DNA]</scope>
    <source>
        <strain evidence="2 3">NPDC001615</strain>
    </source>
</reference>
<keyword evidence="2" id="KW-0328">Glycosyltransferase</keyword>
<dbReference type="Proteomes" id="UP001496720">
    <property type="component" value="Unassembled WGS sequence"/>
</dbReference>
<dbReference type="RefSeq" id="WP_352145695.1">
    <property type="nucleotide sequence ID" value="NZ_JBEOZY010000002.1"/>
</dbReference>
<dbReference type="EC" id="2.4.-.-" evidence="2"/>
<dbReference type="SUPFAM" id="SSF53448">
    <property type="entry name" value="Nucleotide-diphospho-sugar transferases"/>
    <property type="match status" value="1"/>
</dbReference>
<dbReference type="GO" id="GO:0016757">
    <property type="term" value="F:glycosyltransferase activity"/>
    <property type="evidence" value="ECO:0007669"/>
    <property type="project" value="UniProtKB-KW"/>
</dbReference>
<name>A0ABV1SPP4_9ACTN</name>
<dbReference type="PANTHER" id="PTHR22916">
    <property type="entry name" value="GLYCOSYLTRANSFERASE"/>
    <property type="match status" value="1"/>
</dbReference>
<dbReference type="Pfam" id="PF04464">
    <property type="entry name" value="Glyphos_transf"/>
    <property type="match status" value="1"/>
</dbReference>
<gene>
    <name evidence="2" type="ORF">ABT188_02895</name>
</gene>
<proteinExistence type="predicted"/>
<protein>
    <submittedName>
        <fullName evidence="2">Glycosyltransferase</fullName>
        <ecNumber evidence="2">2.4.-.-</ecNumber>
    </submittedName>
</protein>
<keyword evidence="2" id="KW-0808">Transferase</keyword>
<evidence type="ECO:0000313" key="3">
    <source>
        <dbReference type="Proteomes" id="UP001496720"/>
    </source>
</evidence>
<dbReference type="Pfam" id="PF00535">
    <property type="entry name" value="Glycos_transf_2"/>
    <property type="match status" value="1"/>
</dbReference>
<sequence length="917" mass="102983">MNAYDVTLVVPVYNVEQYLQECLDSIAAQTVFERCEVLLVDNGSTDGSYRLCAEFARRHANTTVLVRRGGGAGAARNLGMDRATGARITFCDSDDVLPPTALERMLEAAAATGAQVVVGMMETFPKPTNWAWKGYFGKGDRTFAAVAEMPELVHSASACNKLFDLAYLRSHGIRFAEGVHFEDAYVGVAALVLATRLALVDQCVYQYRKRAAGNSTMDAIWTRRQNYWDHLQLVEYLHRMGAGLPDLSRAVLDLFLVRSYQGFALRAPDLFQGAELEEIYTRCRAVYQDVDPDLILRATADARHRVAYLAFATGDFGLFADRAARLHKLSVRDGGAHLVGGLPDRLAPLARATPFTAHLEHVREVPGTGTLRLAGRFEVGGMPLVRPLEGHLSLRVRGSRLSVPATQVRRRDMRNTRPDTEWGGFTADLPLDALRQGVHDLEFAVDAEGGQVVTPCLVAAGYLRGARVVEHGGTRVVPHWKGRNRAILMVLGPARRPGARALLGGLVAKDAKHVLRRRPFWKQRLLRLLTKPLKPLLLGRDIWLLGERGDTAQDNGWHLFRHLRTSAKRRGAYYVIRSGSPDRARLAGLGHVVAHSSWKHKLLMLHATALVNAYDIDTYMLPDGWDRTRYLKHLNWRVGARRVFLQHGVTDKDVSKGLHRNRTGVDLILAVSRDEGRFLSQELGYDGQVEVSGFPRFDALTPARGSRTILFMPTWRAYLTVASYSRDGGGREARQAARDRFLASGYREFMVRFLNDPALLAALDRYDYTLDFLPHYEMRAMVGDMVPDRKRVRVADQNEISVQEAMRRCDLFVTDWSSTAFDVAYLGTPLVYAQFDAEEYWDGHYQKGYFDARRDGFGPVCESVEETVAEVVRYLRAGCAPEPEYLRRAEKFFEYRDRQNNARASEAIDGLMRGARH</sequence>
<dbReference type="InterPro" id="IPR029044">
    <property type="entry name" value="Nucleotide-diphossugar_trans"/>
</dbReference>
<dbReference type="InterPro" id="IPR043148">
    <property type="entry name" value="TagF_C"/>
</dbReference>
<accession>A0ABV1SPP4</accession>